<evidence type="ECO:0000313" key="3">
    <source>
        <dbReference type="Proteomes" id="UP000215545"/>
    </source>
</evidence>
<feature type="transmembrane region" description="Helical" evidence="1">
    <location>
        <begin position="45"/>
        <end position="69"/>
    </location>
</feature>
<dbReference type="RefSeq" id="WP_045850689.1">
    <property type="nucleotide sequence ID" value="NZ_FTLX01000019.1"/>
</dbReference>
<feature type="transmembrane region" description="Helical" evidence="1">
    <location>
        <begin position="76"/>
        <end position="98"/>
    </location>
</feature>
<organism evidence="2 3">
    <name type="scientific">Domibacillus enclensis</name>
    <dbReference type="NCBI Taxonomy" id="1017273"/>
    <lineage>
        <taxon>Bacteria</taxon>
        <taxon>Bacillati</taxon>
        <taxon>Bacillota</taxon>
        <taxon>Bacilli</taxon>
        <taxon>Bacillales</taxon>
        <taxon>Bacillaceae</taxon>
        <taxon>Domibacillus</taxon>
    </lineage>
</organism>
<dbReference type="Proteomes" id="UP000215545">
    <property type="component" value="Unassembled WGS sequence"/>
</dbReference>
<keyword evidence="1" id="KW-0812">Transmembrane</keyword>
<evidence type="ECO:0000313" key="2">
    <source>
        <dbReference type="EMBL" id="OXS72959.1"/>
    </source>
</evidence>
<reference evidence="3" key="1">
    <citation type="submission" date="2017-03" db="EMBL/GenBank/DDBJ databases">
        <title>Bacillus sp. V-88(T) DSM27956, whole genome shotgun sequencing project.</title>
        <authorList>
            <person name="Dastager S.G."/>
            <person name="Neurgaonkar P.S."/>
            <person name="Dharne M.S."/>
        </authorList>
    </citation>
    <scope>NUCLEOTIDE SEQUENCE [LARGE SCALE GENOMIC DNA]</scope>
    <source>
        <strain evidence="3">DSM 25145</strain>
    </source>
</reference>
<keyword evidence="3" id="KW-1185">Reference proteome</keyword>
<evidence type="ECO:0000256" key="1">
    <source>
        <dbReference type="SAM" id="Phobius"/>
    </source>
</evidence>
<keyword evidence="1" id="KW-1133">Transmembrane helix</keyword>
<gene>
    <name evidence="2" type="ORF">B1B05_18960</name>
</gene>
<feature type="transmembrane region" description="Helical" evidence="1">
    <location>
        <begin position="7"/>
        <end position="25"/>
    </location>
</feature>
<protein>
    <submittedName>
        <fullName evidence="2">Uncharacterized protein</fullName>
    </submittedName>
</protein>
<proteinExistence type="predicted"/>
<feature type="transmembrane region" description="Helical" evidence="1">
    <location>
        <begin position="110"/>
        <end position="127"/>
    </location>
</feature>
<name>A0ABX4E3P8_9BACI</name>
<sequence length="133" mass="14916">MEITRKQFILIFLFSFLFGVATWMLNSFEGTKITTTEFANLGALVGVLSGLASLALIGPLIIFPLTWFLNKKGSSIIVKMMILVILNIGLGLVIFNLLFSEFIEEYQLSYLSACYIYAVVGLLYTLIEHKFSN</sequence>
<accession>A0ABX4E3P8</accession>
<dbReference type="EMBL" id="MWSK01000019">
    <property type="protein sequence ID" value="OXS72959.1"/>
    <property type="molecule type" value="Genomic_DNA"/>
</dbReference>
<comment type="caution">
    <text evidence="2">The sequence shown here is derived from an EMBL/GenBank/DDBJ whole genome shotgun (WGS) entry which is preliminary data.</text>
</comment>
<keyword evidence="1" id="KW-0472">Membrane</keyword>